<name>A0A9E7F0Z2_9LILI</name>
<sequence length="128" mass="14443">MERLSKNLCLEIFRLMDCTSLAAAAHESGGDWHLTMNCGSNSFKKRWGSDCAASYAPRGSKSWKDVYEAHDRCELLDLDLKLKRKSGDYYVIRGDYIHKYVPSGEGAKLPPGFGDRKMIDSAFLVEDE</sequence>
<keyword evidence="2" id="KW-1185">Reference proteome</keyword>
<dbReference type="AlphaFoldDB" id="A0A9E7F0Z2"/>
<reference evidence="1" key="1">
    <citation type="submission" date="2022-05" db="EMBL/GenBank/DDBJ databases">
        <title>The Musa troglodytarum L. genome provides insights into the mechanism of non-climacteric behaviour and enrichment of carotenoids.</title>
        <authorList>
            <person name="Wang J."/>
        </authorList>
    </citation>
    <scope>NUCLEOTIDE SEQUENCE</scope>
    <source>
        <tissue evidence="1">Leaf</tissue>
    </source>
</reference>
<dbReference type="OrthoDB" id="3219396at2759"/>
<dbReference type="Proteomes" id="UP001055439">
    <property type="component" value="Chromosome 2"/>
</dbReference>
<organism evidence="1 2">
    <name type="scientific">Musa troglodytarum</name>
    <name type="common">fe'i banana</name>
    <dbReference type="NCBI Taxonomy" id="320322"/>
    <lineage>
        <taxon>Eukaryota</taxon>
        <taxon>Viridiplantae</taxon>
        <taxon>Streptophyta</taxon>
        <taxon>Embryophyta</taxon>
        <taxon>Tracheophyta</taxon>
        <taxon>Spermatophyta</taxon>
        <taxon>Magnoliopsida</taxon>
        <taxon>Liliopsida</taxon>
        <taxon>Zingiberales</taxon>
        <taxon>Musaceae</taxon>
        <taxon>Musa</taxon>
    </lineage>
</organism>
<protein>
    <submittedName>
        <fullName evidence="1">FBOX</fullName>
    </submittedName>
</protein>
<proteinExistence type="predicted"/>
<evidence type="ECO:0000313" key="2">
    <source>
        <dbReference type="Proteomes" id="UP001055439"/>
    </source>
</evidence>
<accession>A0A9E7F0Z2</accession>
<dbReference type="EMBL" id="CP097504">
    <property type="protein sequence ID" value="URD85398.1"/>
    <property type="molecule type" value="Genomic_DNA"/>
</dbReference>
<evidence type="ECO:0000313" key="1">
    <source>
        <dbReference type="EMBL" id="URD85398.1"/>
    </source>
</evidence>
<gene>
    <name evidence="1" type="ORF">MUK42_27387</name>
</gene>